<evidence type="ECO:0000313" key="1">
    <source>
        <dbReference type="EMBL" id="SBS28203.1"/>
    </source>
</evidence>
<organism evidence="1 2">
    <name type="scientific">Marinomonas spartinae</name>
    <dbReference type="NCBI Taxonomy" id="1792290"/>
    <lineage>
        <taxon>Bacteria</taxon>
        <taxon>Pseudomonadati</taxon>
        <taxon>Pseudomonadota</taxon>
        <taxon>Gammaproteobacteria</taxon>
        <taxon>Oceanospirillales</taxon>
        <taxon>Oceanospirillaceae</taxon>
        <taxon>Marinomonas</taxon>
    </lineage>
</organism>
<dbReference type="OrthoDB" id="7055698at2"/>
<keyword evidence="2" id="KW-1185">Reference proteome</keyword>
<dbReference type="RefSeq" id="WP_067014469.1">
    <property type="nucleotide sequence ID" value="NZ_FLOB01000002.1"/>
</dbReference>
<dbReference type="STRING" id="1792290.MSP8886_01089"/>
<accession>A0A1A8T8I9</accession>
<dbReference type="Proteomes" id="UP000092544">
    <property type="component" value="Unassembled WGS sequence"/>
</dbReference>
<protein>
    <submittedName>
        <fullName evidence="1">Uncharacterized protein</fullName>
    </submittedName>
</protein>
<reference evidence="1 2" key="1">
    <citation type="submission" date="2016-06" db="EMBL/GenBank/DDBJ databases">
        <authorList>
            <person name="Kjaerup R.B."/>
            <person name="Dalgaard T.S."/>
            <person name="Juul-Madsen H.R."/>
        </authorList>
    </citation>
    <scope>NUCLEOTIDE SEQUENCE [LARGE SCALE GENOMIC DNA]</scope>
    <source>
        <strain evidence="1 2">CECT 8886</strain>
    </source>
</reference>
<dbReference type="AlphaFoldDB" id="A0A1A8T8I9"/>
<sequence>MLIKKLLYGYRGGVNFKYFSQEFYTLDEKIKVDLNLPICNPIKPKKAKLVNYPLSSSDWFENNYNQILHSKYIPIHEAYWFYWPVIPVPFQGELGNLRLNITASKAMSPVSNIDELGLIILKEYNEYYNSPVIGKYFKGHNVKLANNMNQELDRRATKYSREEREDLIASCIFESGFPEINHFEKNNVNGIKWVRYIEGGSDVMQKKYVYATLLNEEFYLLANFTLDTNMSHSGKKWYKDAEASIPRLMEGINLEFLDVIEKN</sequence>
<dbReference type="EMBL" id="FLOB01000002">
    <property type="protein sequence ID" value="SBS28203.1"/>
    <property type="molecule type" value="Genomic_DNA"/>
</dbReference>
<evidence type="ECO:0000313" key="2">
    <source>
        <dbReference type="Proteomes" id="UP000092544"/>
    </source>
</evidence>
<name>A0A1A8T8I9_9GAMM</name>
<gene>
    <name evidence="1" type="ORF">MSP8886_01089</name>
</gene>
<proteinExistence type="predicted"/>